<protein>
    <submittedName>
        <fullName evidence="1">Uncharacterized protein</fullName>
    </submittedName>
</protein>
<proteinExistence type="predicted"/>
<evidence type="ECO:0000313" key="1">
    <source>
        <dbReference type="EMBL" id="CAK5267647.1"/>
    </source>
</evidence>
<reference evidence="1" key="1">
    <citation type="submission" date="2023-11" db="EMBL/GenBank/DDBJ databases">
        <authorList>
            <person name="De Vega J J."/>
            <person name="De Vega J J."/>
        </authorList>
    </citation>
    <scope>NUCLEOTIDE SEQUENCE</scope>
</reference>
<dbReference type="EMBL" id="CAVNYO010000129">
    <property type="protein sequence ID" value="CAK5267647.1"/>
    <property type="molecule type" value="Genomic_DNA"/>
</dbReference>
<dbReference type="AlphaFoldDB" id="A0AAD2H4X2"/>
<comment type="caution">
    <text evidence="1">The sequence shown here is derived from an EMBL/GenBank/DDBJ whole genome shotgun (WGS) entry which is preliminary data.</text>
</comment>
<sequence length="63" mass="7079">ALVHIRHHRQRLDEARQHHAVHVLVCAVVACEAARLESDTSRNKNSPQVGAHCKRESSSCMEL</sequence>
<feature type="non-terminal residue" evidence="1">
    <location>
        <position position="1"/>
    </location>
</feature>
<organism evidence="1 2">
    <name type="scientific">Mycena citricolor</name>
    <dbReference type="NCBI Taxonomy" id="2018698"/>
    <lineage>
        <taxon>Eukaryota</taxon>
        <taxon>Fungi</taxon>
        <taxon>Dikarya</taxon>
        <taxon>Basidiomycota</taxon>
        <taxon>Agaricomycotina</taxon>
        <taxon>Agaricomycetes</taxon>
        <taxon>Agaricomycetidae</taxon>
        <taxon>Agaricales</taxon>
        <taxon>Marasmiineae</taxon>
        <taxon>Mycenaceae</taxon>
        <taxon>Mycena</taxon>
    </lineage>
</organism>
<dbReference type="Proteomes" id="UP001295794">
    <property type="component" value="Unassembled WGS sequence"/>
</dbReference>
<accession>A0AAD2H4X2</accession>
<name>A0AAD2H4X2_9AGAR</name>
<evidence type="ECO:0000313" key="2">
    <source>
        <dbReference type="Proteomes" id="UP001295794"/>
    </source>
</evidence>
<gene>
    <name evidence="1" type="ORF">MYCIT1_LOCUS10339</name>
</gene>
<keyword evidence="2" id="KW-1185">Reference proteome</keyword>